<keyword evidence="9" id="KW-1185">Reference proteome</keyword>
<feature type="domain" description="VTT" evidence="7">
    <location>
        <begin position="72"/>
        <end position="201"/>
    </location>
</feature>
<dbReference type="PANTHER" id="PTHR42709">
    <property type="entry name" value="ALKALINE PHOSPHATASE LIKE PROTEIN"/>
    <property type="match status" value="1"/>
</dbReference>
<comment type="subcellular location">
    <subcellularLocation>
        <location evidence="1">Cell membrane</location>
        <topology evidence="1">Multi-pass membrane protein</topology>
    </subcellularLocation>
</comment>
<feature type="transmembrane region" description="Helical" evidence="6">
    <location>
        <begin position="50"/>
        <end position="72"/>
    </location>
</feature>
<feature type="transmembrane region" description="Helical" evidence="6">
    <location>
        <begin position="182"/>
        <end position="203"/>
    </location>
</feature>
<keyword evidence="5 6" id="KW-0472">Membrane</keyword>
<evidence type="ECO:0000313" key="9">
    <source>
        <dbReference type="Proteomes" id="UP000011885"/>
    </source>
</evidence>
<evidence type="ECO:0000256" key="1">
    <source>
        <dbReference type="ARBA" id="ARBA00004651"/>
    </source>
</evidence>
<dbReference type="GO" id="GO:0005886">
    <property type="term" value="C:plasma membrane"/>
    <property type="evidence" value="ECO:0007669"/>
    <property type="project" value="UniProtKB-SubCell"/>
</dbReference>
<evidence type="ECO:0000256" key="2">
    <source>
        <dbReference type="ARBA" id="ARBA00022475"/>
    </source>
</evidence>
<keyword evidence="2" id="KW-1003">Cell membrane</keyword>
<dbReference type="PATRIC" id="fig|1263870.3.peg.4991"/>
<keyword evidence="3 6" id="KW-0812">Transmembrane</keyword>
<protein>
    <submittedName>
        <fullName evidence="8">SNARE domain-containing membrane protein</fullName>
    </submittedName>
</protein>
<sequence>MACLSDAKSAGWNILCGGVGYHSCDRIRVGRKSTKSANQREQMTDWIKDFLEQFGAFGVGVLMLVENIFPPIPSEVVMPWAGYSVSQGQNSFVAVLLAGSVGSFLGAMAWYYAARWVGKDRLQRWVEGHGAWLTVTPSDLDRVDEWFEKWGAAAVLICRMIPGVRTLISVPAGFADMSIGRFSLFTAIGTVMWTALLAGLGWWLGDQYSNLAKPLGWVSTAVVVLMFGWWIWRLVTQHFASRQTT</sequence>
<gene>
    <name evidence="8" type="ORF">RSSM_04718</name>
</gene>
<dbReference type="Proteomes" id="UP000011885">
    <property type="component" value="Unassembled WGS sequence"/>
</dbReference>
<evidence type="ECO:0000259" key="7">
    <source>
        <dbReference type="Pfam" id="PF09335"/>
    </source>
</evidence>
<dbReference type="Pfam" id="PF09335">
    <property type="entry name" value="VTT_dom"/>
    <property type="match status" value="1"/>
</dbReference>
<feature type="transmembrane region" description="Helical" evidence="6">
    <location>
        <begin position="215"/>
        <end position="232"/>
    </location>
</feature>
<evidence type="ECO:0000256" key="3">
    <source>
        <dbReference type="ARBA" id="ARBA00022692"/>
    </source>
</evidence>
<dbReference type="InterPro" id="IPR051311">
    <property type="entry name" value="DedA_domain"/>
</dbReference>
<accession>M5TXS9</accession>
<dbReference type="InterPro" id="IPR032816">
    <property type="entry name" value="VTT_dom"/>
</dbReference>
<dbReference type="PANTHER" id="PTHR42709:SF6">
    <property type="entry name" value="UNDECAPRENYL PHOSPHATE TRANSPORTER A"/>
    <property type="match status" value="1"/>
</dbReference>
<name>M5TXS9_9BACT</name>
<organism evidence="8 9">
    <name type="scientific">Rhodopirellula sallentina SM41</name>
    <dbReference type="NCBI Taxonomy" id="1263870"/>
    <lineage>
        <taxon>Bacteria</taxon>
        <taxon>Pseudomonadati</taxon>
        <taxon>Planctomycetota</taxon>
        <taxon>Planctomycetia</taxon>
        <taxon>Pirellulales</taxon>
        <taxon>Pirellulaceae</taxon>
        <taxon>Rhodopirellula</taxon>
    </lineage>
</organism>
<evidence type="ECO:0000256" key="4">
    <source>
        <dbReference type="ARBA" id="ARBA00022989"/>
    </source>
</evidence>
<keyword evidence="4 6" id="KW-1133">Transmembrane helix</keyword>
<evidence type="ECO:0000313" key="8">
    <source>
        <dbReference type="EMBL" id="EMI53824.1"/>
    </source>
</evidence>
<comment type="caution">
    <text evidence="8">The sequence shown here is derived from an EMBL/GenBank/DDBJ whole genome shotgun (WGS) entry which is preliminary data.</text>
</comment>
<feature type="transmembrane region" description="Helical" evidence="6">
    <location>
        <begin position="92"/>
        <end position="114"/>
    </location>
</feature>
<evidence type="ECO:0000256" key="6">
    <source>
        <dbReference type="SAM" id="Phobius"/>
    </source>
</evidence>
<dbReference type="EMBL" id="ANOH01000325">
    <property type="protein sequence ID" value="EMI53824.1"/>
    <property type="molecule type" value="Genomic_DNA"/>
</dbReference>
<proteinExistence type="predicted"/>
<dbReference type="AlphaFoldDB" id="M5TXS9"/>
<evidence type="ECO:0000256" key="5">
    <source>
        <dbReference type="ARBA" id="ARBA00023136"/>
    </source>
</evidence>
<reference evidence="8 9" key="1">
    <citation type="journal article" date="2013" name="Mar. Genomics">
        <title>Expression of sulfatases in Rhodopirellula baltica and the diversity of sulfatases in the genus Rhodopirellula.</title>
        <authorList>
            <person name="Wegner C.E."/>
            <person name="Richter-Heitmann T."/>
            <person name="Klindworth A."/>
            <person name="Klockow C."/>
            <person name="Richter M."/>
            <person name="Achstetter T."/>
            <person name="Glockner F.O."/>
            <person name="Harder J."/>
        </authorList>
    </citation>
    <scope>NUCLEOTIDE SEQUENCE [LARGE SCALE GENOMIC DNA]</scope>
    <source>
        <strain evidence="8 9">SM41</strain>
    </source>
</reference>